<dbReference type="PANTHER" id="PTHR15012">
    <property type="entry name" value="APICAL PROTEIN/SHROOM-RELATED"/>
    <property type="match status" value="1"/>
</dbReference>
<dbReference type="PROSITE" id="PS51306">
    <property type="entry name" value="ASD1"/>
    <property type="match status" value="1"/>
</dbReference>
<evidence type="ECO:0000259" key="10">
    <source>
        <dbReference type="PROSITE" id="PS51307"/>
    </source>
</evidence>
<evidence type="ECO:0000259" key="9">
    <source>
        <dbReference type="PROSITE" id="PS51306"/>
    </source>
</evidence>
<evidence type="ECO:0000256" key="7">
    <source>
        <dbReference type="PROSITE-ProRule" id="PRU00637"/>
    </source>
</evidence>
<dbReference type="PROSITE" id="PS51307">
    <property type="entry name" value="ASD2"/>
    <property type="match status" value="1"/>
</dbReference>
<proteinExistence type="inferred from homology"/>
<protein>
    <submittedName>
        <fullName evidence="11">Protein Shroom2-like</fullName>
    </submittedName>
</protein>
<evidence type="ECO:0000256" key="4">
    <source>
        <dbReference type="ARBA" id="ARBA00022701"/>
    </source>
</evidence>
<feature type="region of interest" description="Disordered" evidence="8">
    <location>
        <begin position="420"/>
        <end position="441"/>
    </location>
</feature>
<organism evidence="11 12">
    <name type="scientific">Paramormyrops kingsleyae</name>
    <dbReference type="NCBI Taxonomy" id="1676925"/>
    <lineage>
        <taxon>Eukaryota</taxon>
        <taxon>Metazoa</taxon>
        <taxon>Chordata</taxon>
        <taxon>Craniata</taxon>
        <taxon>Vertebrata</taxon>
        <taxon>Euteleostomi</taxon>
        <taxon>Actinopterygii</taxon>
        <taxon>Neopterygii</taxon>
        <taxon>Teleostei</taxon>
        <taxon>Osteoglossocephala</taxon>
        <taxon>Osteoglossomorpha</taxon>
        <taxon>Osteoglossiformes</taxon>
        <taxon>Mormyridae</taxon>
        <taxon>Paramormyrops</taxon>
    </lineage>
</organism>
<feature type="compositionally biased region" description="Acidic residues" evidence="8">
    <location>
        <begin position="998"/>
        <end position="1010"/>
    </location>
</feature>
<feature type="domain" description="ASD2" evidence="10">
    <location>
        <begin position="1026"/>
        <end position="1299"/>
    </location>
</feature>
<dbReference type="GO" id="GO:0005912">
    <property type="term" value="C:adherens junction"/>
    <property type="evidence" value="ECO:0007669"/>
    <property type="project" value="TreeGrafter"/>
</dbReference>
<feature type="compositionally biased region" description="Basic and acidic residues" evidence="8">
    <location>
        <begin position="824"/>
        <end position="835"/>
    </location>
</feature>
<evidence type="ECO:0000313" key="12">
    <source>
        <dbReference type="Proteomes" id="UP000261540"/>
    </source>
</evidence>
<evidence type="ECO:0000313" key="11">
    <source>
        <dbReference type="Ensembl" id="ENSPKIP00000009174.1"/>
    </source>
</evidence>
<dbReference type="Ensembl" id="ENSPKIT00000033274.1">
    <property type="protein sequence ID" value="ENSPKIP00000009174.1"/>
    <property type="gene ID" value="ENSPKIG00000024384.1"/>
</dbReference>
<dbReference type="GO" id="GO:0005874">
    <property type="term" value="C:microtubule"/>
    <property type="evidence" value="ECO:0007669"/>
    <property type="project" value="UniProtKB-KW"/>
</dbReference>
<reference evidence="11" key="1">
    <citation type="submission" date="2025-08" db="UniProtKB">
        <authorList>
            <consortium name="Ensembl"/>
        </authorList>
    </citation>
    <scope>IDENTIFICATION</scope>
</reference>
<sequence length="1300" mass="143247">MDSCKFSPEDVSRPLSCPVGRLGPAKSTSSIDQFVSHRGNGDSAYSSFSGGSSAPEYGPLHLADELGYEGFLASDFKSAVDDPCSVPSSPSRSVVHWYRTAENAPEPRVPHTLAWKNCSWEPPPAPPARLDSFIAVRHLENSGGSWSPRDQSARPRTELVRNLRTSQANPRNPVEYQSFTEGLQCGNHRYKAQNLNSLVQHRESNKVKPPEITGENTHLACLDWRSQLNMDDPDYVQQQCQGDQSLSSNRRDEEDLHTSPYGSPCSSYLSRVVQQKMEHKEKHHGTFRHHNSCQLIFYSGPEKGVPAFKPDKKERAFSLQGLDHADRSAGTEMTQPVANLALDEIDKATMPLLFHLAGESRGTLVRKSKGEIETNVILKELRLESSPKGQLGTKASDSSSDYGSSSGGTRQLEVAVQVGGGSGASALSSPNGSPRMTSCDGVRDTQPVVLMETTSKRTDLHTTPVPFKVTPVPGHTTSIQFASKVSSENPESLESGIWGKQNFAQLQVARAGLLKMLSPEQRNLCYSDPDSLNHMGDEPAYRGCRSVDDQLVEPVSKDKLSGQGLVAARRKVFETKGRALSAFCFSKSALKHIQREALQAYMECKAGRQGTGAQPPDRRHSMAGKVAEFGQRSLCRNAELGKEEGRPLSAGRLLDPPAGCVTCADLGSLSYCEQGHFNEKVIPATERSSSTDNLCRLRSTPTPYALQTTIRSNESLPLNNLTLSSQKSVEGKSSVSKYPVDRVDPADRAEPVDRVDLVDRADLGQVGRAVCMADSSRVPREEAATRRLGRFWASASRSESVEQLRGRRMAQAHEQRSSPSFFEGQERRQVLEHRRPLFKQESAPQLRVGELGSRDQVHSKAWAIPEPSTTGGTTHFPSSPSLSPAGSPSSLPVSGLDFRKRWIQSLSRGRSSSRVKTSPVQPSLLELSVDDPEEIFGSFPEVFLNQGVMTDSDLWLRSRDGERPPTGGEGGSQRTRDTQCQVQETDTSTREELLRKEEEDEEGVSVDEPESPSVATSETIVKWQWEDMVQQVAAEDQTLAHVLLPAASGITAVALIEQLLSGDTLLMEEHYRWKHAQEASGPDTEDGFAADVVCSLNAAHPTTEAQAQETGQTQGGAGSEVTKKKRLLMSCIERHLEALAERQAALRQELLAHGERANAMASLVQEHCLPPEYERYTQFLDDLERVVSLLLCLSARLARVQNALSVSDQHMDPEEKESLQNRHRLLCRQRDDAKGLRENLERRQGVVAAILAKYLSGQQQEEYKQMVQTKASLLIQQKDLDERQRLREEQLQALLGSLPP</sequence>
<feature type="compositionally biased region" description="Basic and acidic residues" evidence="8">
    <location>
        <begin position="800"/>
        <end position="816"/>
    </location>
</feature>
<dbReference type="KEGG" id="pki:111833352"/>
<dbReference type="GO" id="GO:0051015">
    <property type="term" value="F:actin filament binding"/>
    <property type="evidence" value="ECO:0007669"/>
    <property type="project" value="InterPro"/>
</dbReference>
<dbReference type="Proteomes" id="UP000261540">
    <property type="component" value="Unplaced"/>
</dbReference>
<keyword evidence="6" id="KW-0206">Cytoskeleton</keyword>
<keyword evidence="5 7" id="KW-0009">Actin-binding</keyword>
<keyword evidence="3" id="KW-0963">Cytoplasm</keyword>
<dbReference type="Pfam" id="PF08688">
    <property type="entry name" value="ASD1"/>
    <property type="match status" value="1"/>
</dbReference>
<feature type="region of interest" description="Disordered" evidence="8">
    <location>
        <begin position="955"/>
        <end position="1016"/>
    </location>
</feature>
<feature type="compositionally biased region" description="Basic and acidic residues" evidence="8">
    <location>
        <begin position="987"/>
        <end position="997"/>
    </location>
</feature>
<name>A0A3B3QTG9_9TELE</name>
<dbReference type="GeneTree" id="ENSGT00940000160656"/>
<feature type="compositionally biased region" description="Low complexity" evidence="8">
    <location>
        <begin position="424"/>
        <end position="434"/>
    </location>
</feature>
<dbReference type="GO" id="GO:0030864">
    <property type="term" value="C:cortical actin cytoskeleton"/>
    <property type="evidence" value="ECO:0007669"/>
    <property type="project" value="TreeGrafter"/>
</dbReference>
<feature type="compositionally biased region" description="Low complexity" evidence="8">
    <location>
        <begin position="396"/>
        <end position="408"/>
    </location>
</feature>
<evidence type="ECO:0000256" key="2">
    <source>
        <dbReference type="ARBA" id="ARBA00006469"/>
    </source>
</evidence>
<keyword evidence="4" id="KW-0493">Microtubule</keyword>
<evidence type="ECO:0000256" key="8">
    <source>
        <dbReference type="SAM" id="MobiDB-lite"/>
    </source>
</evidence>
<evidence type="ECO:0000256" key="5">
    <source>
        <dbReference type="ARBA" id="ARBA00023203"/>
    </source>
</evidence>
<feature type="domain" description="ASD1" evidence="9">
    <location>
        <begin position="442"/>
        <end position="536"/>
    </location>
</feature>
<evidence type="ECO:0000256" key="1">
    <source>
        <dbReference type="ARBA" id="ARBA00004245"/>
    </source>
</evidence>
<feature type="compositionally biased region" description="Polar residues" evidence="8">
    <location>
        <begin position="163"/>
        <end position="173"/>
    </location>
</feature>
<feature type="region of interest" description="Disordered" evidence="8">
    <location>
        <begin position="240"/>
        <end position="265"/>
    </location>
</feature>
<dbReference type="InterPro" id="IPR014800">
    <property type="entry name" value="ASD1_dom"/>
</dbReference>
<feature type="region of interest" description="Disordered" evidence="8">
    <location>
        <begin position="800"/>
        <end position="892"/>
    </location>
</feature>
<dbReference type="Gene3D" id="6.10.250.3120">
    <property type="match status" value="1"/>
</dbReference>
<feature type="region of interest" description="Disordered" evidence="8">
    <location>
        <begin position="386"/>
        <end position="408"/>
    </location>
</feature>
<feature type="region of interest" description="Disordered" evidence="8">
    <location>
        <begin position="141"/>
        <end position="173"/>
    </location>
</feature>
<dbReference type="PANTHER" id="PTHR15012:SF37">
    <property type="entry name" value="PROTEIN SHROOM1"/>
    <property type="match status" value="1"/>
</dbReference>
<feature type="compositionally biased region" description="Polar residues" evidence="8">
    <location>
        <begin position="867"/>
        <end position="876"/>
    </location>
</feature>
<dbReference type="InterPro" id="IPR027685">
    <property type="entry name" value="Shroom_fam"/>
</dbReference>
<keyword evidence="12" id="KW-1185">Reference proteome</keyword>
<evidence type="ECO:0000256" key="3">
    <source>
        <dbReference type="ARBA" id="ARBA00022490"/>
    </source>
</evidence>
<dbReference type="Pfam" id="PF08687">
    <property type="entry name" value="ASD2"/>
    <property type="match status" value="1"/>
</dbReference>
<dbReference type="InterPro" id="IPR014799">
    <property type="entry name" value="ASD2_dom"/>
</dbReference>
<dbReference type="GO" id="GO:0043296">
    <property type="term" value="C:apical junction complex"/>
    <property type="evidence" value="ECO:0007669"/>
    <property type="project" value="TreeGrafter"/>
</dbReference>
<dbReference type="GO" id="GO:0016324">
    <property type="term" value="C:apical plasma membrane"/>
    <property type="evidence" value="ECO:0007669"/>
    <property type="project" value="TreeGrafter"/>
</dbReference>
<feature type="compositionally biased region" description="Low complexity" evidence="8">
    <location>
        <begin position="877"/>
        <end position="892"/>
    </location>
</feature>
<comment type="subcellular location">
    <subcellularLocation>
        <location evidence="1">Cytoplasm</location>
        <location evidence="1">Cytoskeleton</location>
    </subcellularLocation>
</comment>
<comment type="similarity">
    <text evidence="2">Belongs to the shroom family.</text>
</comment>
<feature type="region of interest" description="Disordered" evidence="8">
    <location>
        <begin position="1"/>
        <end position="35"/>
    </location>
</feature>
<evidence type="ECO:0000256" key="6">
    <source>
        <dbReference type="ARBA" id="ARBA00023212"/>
    </source>
</evidence>
<reference evidence="11" key="2">
    <citation type="submission" date="2025-09" db="UniProtKB">
        <authorList>
            <consortium name="Ensembl"/>
        </authorList>
    </citation>
    <scope>IDENTIFICATION</scope>
</reference>
<dbReference type="OrthoDB" id="10063560at2759"/>
<accession>A0A3B3QTG9</accession>
<feature type="compositionally biased region" description="Basic and acidic residues" evidence="8">
    <location>
        <begin position="151"/>
        <end position="161"/>
    </location>
</feature>
<dbReference type="GO" id="GO:0007015">
    <property type="term" value="P:actin filament organization"/>
    <property type="evidence" value="ECO:0007669"/>
    <property type="project" value="TreeGrafter"/>
</dbReference>